<dbReference type="AlphaFoldDB" id="A0A1Y1VLA8"/>
<dbReference type="GO" id="GO:0008422">
    <property type="term" value="F:beta-glucosidase activity"/>
    <property type="evidence" value="ECO:0007669"/>
    <property type="project" value="TreeGrafter"/>
</dbReference>
<dbReference type="EMBL" id="MCFH01000003">
    <property type="protein sequence ID" value="ORX59269.1"/>
    <property type="molecule type" value="Genomic_DNA"/>
</dbReference>
<comment type="similarity">
    <text evidence="1 6">Belongs to the glycosyl hydrolase 5 (cellulase A) family.</text>
</comment>
<dbReference type="InterPro" id="IPR018087">
    <property type="entry name" value="Glyco_hydro_5_CS"/>
</dbReference>
<proteinExistence type="inferred from homology"/>
<evidence type="ECO:0000313" key="8">
    <source>
        <dbReference type="EMBL" id="ORX59269.1"/>
    </source>
</evidence>
<dbReference type="OrthoDB" id="412536at2759"/>
<dbReference type="InterPro" id="IPR017853">
    <property type="entry name" value="GH"/>
</dbReference>
<dbReference type="Gene3D" id="3.20.20.80">
    <property type="entry name" value="Glycosidases"/>
    <property type="match status" value="1"/>
</dbReference>
<dbReference type="SUPFAM" id="SSF51445">
    <property type="entry name" value="(Trans)glycosidases"/>
    <property type="match status" value="1"/>
</dbReference>
<dbReference type="PANTHER" id="PTHR31297">
    <property type="entry name" value="GLUCAN ENDO-1,6-BETA-GLUCOSIDASE B"/>
    <property type="match status" value="1"/>
</dbReference>
<dbReference type="Pfam" id="PF00150">
    <property type="entry name" value="Cellulase"/>
    <property type="match status" value="1"/>
</dbReference>
<dbReference type="SUPFAM" id="SSF64571">
    <property type="entry name" value="Cellulose docking domain, dockering"/>
    <property type="match status" value="2"/>
</dbReference>
<evidence type="ECO:0000256" key="6">
    <source>
        <dbReference type="RuleBase" id="RU361153"/>
    </source>
</evidence>
<gene>
    <name evidence="8" type="ORF">BCR36DRAFT_579858</name>
</gene>
<feature type="domain" description="CBM10" evidence="7">
    <location>
        <begin position="383"/>
        <end position="419"/>
    </location>
</feature>
<comment type="caution">
    <text evidence="8">The sequence shown here is derived from an EMBL/GenBank/DDBJ whole genome shotgun (WGS) entry which is preliminary data.</text>
</comment>
<evidence type="ECO:0000256" key="3">
    <source>
        <dbReference type="ARBA" id="ARBA00022737"/>
    </source>
</evidence>
<evidence type="ECO:0000256" key="5">
    <source>
        <dbReference type="ARBA" id="ARBA00023295"/>
    </source>
</evidence>
<accession>A0A1Y1VLA8</accession>
<evidence type="ECO:0000256" key="1">
    <source>
        <dbReference type="ARBA" id="ARBA00005641"/>
    </source>
</evidence>
<dbReference type="STRING" id="1754191.A0A1Y1VLA8"/>
<feature type="domain" description="CBM10" evidence="7">
    <location>
        <begin position="428"/>
        <end position="465"/>
    </location>
</feature>
<reference evidence="8 9" key="2">
    <citation type="submission" date="2016-08" db="EMBL/GenBank/DDBJ databases">
        <title>Pervasive Adenine N6-methylation of Active Genes in Fungi.</title>
        <authorList>
            <consortium name="DOE Joint Genome Institute"/>
            <person name="Mondo S.J."/>
            <person name="Dannebaum R.O."/>
            <person name="Kuo R.C."/>
            <person name="Labutti K."/>
            <person name="Haridas S."/>
            <person name="Kuo A."/>
            <person name="Salamov A."/>
            <person name="Ahrendt S.R."/>
            <person name="Lipzen A."/>
            <person name="Sullivan W."/>
            <person name="Andreopoulos W.B."/>
            <person name="Clum A."/>
            <person name="Lindquist E."/>
            <person name="Daum C."/>
            <person name="Ramamoorthy G.K."/>
            <person name="Gryganskyi A."/>
            <person name="Culley D."/>
            <person name="Magnuson J.K."/>
            <person name="James T.Y."/>
            <person name="O'Malley M.A."/>
            <person name="Stajich J.E."/>
            <person name="Spatafora J.W."/>
            <person name="Visel A."/>
            <person name="Grigoriev I.V."/>
        </authorList>
    </citation>
    <scope>NUCLEOTIDE SEQUENCE [LARGE SCALE GENOMIC DNA]</scope>
    <source>
        <strain evidence="9">finn</strain>
    </source>
</reference>
<dbReference type="GO" id="GO:0009251">
    <property type="term" value="P:glucan catabolic process"/>
    <property type="evidence" value="ECO:0007669"/>
    <property type="project" value="TreeGrafter"/>
</dbReference>
<dbReference type="GO" id="GO:0009986">
    <property type="term" value="C:cell surface"/>
    <property type="evidence" value="ECO:0007669"/>
    <property type="project" value="TreeGrafter"/>
</dbReference>
<dbReference type="Gene3D" id="3.90.1220.10">
    <property type="entry name" value="Cellulose docking domain, dockering"/>
    <property type="match status" value="2"/>
</dbReference>
<name>A0A1Y1VLA8_9FUNG</name>
<reference evidence="8 9" key="1">
    <citation type="submission" date="2016-08" db="EMBL/GenBank/DDBJ databases">
        <title>Genomes of anaerobic fungi encode conserved fungal cellulosomes for biomass hydrolysis.</title>
        <authorList>
            <consortium name="DOE Joint Genome Institute"/>
            <person name="Haitjema C.H."/>
            <person name="Gilmore S.P."/>
            <person name="Henske J.K."/>
            <person name="Solomon K.V."/>
            <person name="De Groot R."/>
            <person name="Kuo A."/>
            <person name="Mondo S.J."/>
            <person name="Salamov A.A."/>
            <person name="Labutti K."/>
            <person name="Zhao Z."/>
            <person name="Chiniquy J."/>
            <person name="Barry K."/>
            <person name="Brewer H.M."/>
            <person name="Purvine S.O."/>
            <person name="Wright A.T."/>
            <person name="Boxma B."/>
            <person name="Van Alen T."/>
            <person name="Hackstein J.H."/>
            <person name="Baker S.E."/>
            <person name="Grigoriev I.V."/>
            <person name="O'Malley M.A."/>
        </authorList>
    </citation>
    <scope>NUCLEOTIDE SEQUENCE [LARGE SCALE GENOMIC DNA]</scope>
    <source>
        <strain evidence="9">finn</strain>
    </source>
</reference>
<dbReference type="Pfam" id="PF02013">
    <property type="entry name" value="CBM_10"/>
    <property type="match status" value="2"/>
</dbReference>
<evidence type="ECO:0000313" key="9">
    <source>
        <dbReference type="Proteomes" id="UP000193719"/>
    </source>
</evidence>
<dbReference type="Proteomes" id="UP000193719">
    <property type="component" value="Unassembled WGS sequence"/>
</dbReference>
<dbReference type="InterPro" id="IPR002883">
    <property type="entry name" value="CBM10/Dockerin_dom"/>
</dbReference>
<evidence type="ECO:0000256" key="2">
    <source>
        <dbReference type="ARBA" id="ARBA00022729"/>
    </source>
</evidence>
<keyword evidence="3" id="KW-0677">Repeat</keyword>
<keyword evidence="4 6" id="KW-0378">Hydrolase</keyword>
<dbReference type="InterPro" id="IPR050386">
    <property type="entry name" value="Glycosyl_hydrolase_5"/>
</dbReference>
<protein>
    <submittedName>
        <fullName evidence="8">Endoglucanase B</fullName>
    </submittedName>
</protein>
<evidence type="ECO:0000259" key="7">
    <source>
        <dbReference type="PROSITE" id="PS51763"/>
    </source>
</evidence>
<organism evidence="8 9">
    <name type="scientific">Piromyces finnis</name>
    <dbReference type="NCBI Taxonomy" id="1754191"/>
    <lineage>
        <taxon>Eukaryota</taxon>
        <taxon>Fungi</taxon>
        <taxon>Fungi incertae sedis</taxon>
        <taxon>Chytridiomycota</taxon>
        <taxon>Chytridiomycota incertae sedis</taxon>
        <taxon>Neocallimastigomycetes</taxon>
        <taxon>Neocallimastigales</taxon>
        <taxon>Neocallimastigaceae</taxon>
        <taxon>Piromyces</taxon>
    </lineage>
</organism>
<keyword evidence="9" id="KW-1185">Reference proteome</keyword>
<keyword evidence="2" id="KW-0732">Signal</keyword>
<dbReference type="PANTHER" id="PTHR31297:SF17">
    <property type="entry name" value="ENDOGLUCANASE"/>
    <property type="match status" value="1"/>
</dbReference>
<keyword evidence="5 6" id="KW-0326">Glycosidase</keyword>
<dbReference type="InterPro" id="IPR001547">
    <property type="entry name" value="Glyco_hydro_5"/>
</dbReference>
<dbReference type="GO" id="GO:0005576">
    <property type="term" value="C:extracellular region"/>
    <property type="evidence" value="ECO:0007669"/>
    <property type="project" value="TreeGrafter"/>
</dbReference>
<sequence length="465" mass="52408">MSLAIAGSKAMRNISSKDLVKELTIGWSLGNTMDATCFDTLDYKKDPIASETCWGAPKTTQALYNKLSDLGFNTFRIPTTWSGHFGDGPDYKINEQWMKRVHEIVDYALNTGGYAILNVHHETWNYAFSSNLNNAKTVLIALWKQIASEFANYDEHLIFEGLNEPRKVGDPVEWTGDQEGYNFVNEMNEVFIKTIRSTGGNNALRHLMIPPYAAGVMDASLNTFRVPRDDDKIIVSLHSYSPYNFALNNGSGAISNFYDGSEIDYVMNTIHQRYISQNIPVIIGEFGAMNRDNEVDRARWAEYYIKKATSIGVPCVLWDNAYYEGKGERFGAINRTTLEVVFPDYINGLMKGLGNKAITTRTRTITTTTTTSYSIPTNSNNNTCFSIKFGYNCCNECNVYYTDNDGKWGVENGNWCGIKDSCNIAQQDCWAKRLGYSCCQNNYEVIYTDNDGKWGVENGNWCGIN</sequence>
<dbReference type="PROSITE" id="PS00659">
    <property type="entry name" value="GLYCOSYL_HYDROL_F5"/>
    <property type="match status" value="1"/>
</dbReference>
<dbReference type="InterPro" id="IPR009034">
    <property type="entry name" value="Dockerin_dom_fun_sf"/>
</dbReference>
<dbReference type="PROSITE" id="PS51763">
    <property type="entry name" value="CBM10"/>
    <property type="match status" value="2"/>
</dbReference>
<evidence type="ECO:0000256" key="4">
    <source>
        <dbReference type="ARBA" id="ARBA00022801"/>
    </source>
</evidence>